<proteinExistence type="predicted"/>
<gene>
    <name evidence="2" type="ORF">CLV67_104366</name>
</gene>
<accession>A0A2T0KHE1</accession>
<reference evidence="2 3" key="1">
    <citation type="submission" date="2018-03" db="EMBL/GenBank/DDBJ databases">
        <title>Genomic Encyclopedia of Archaeal and Bacterial Type Strains, Phase II (KMG-II): from individual species to whole genera.</title>
        <authorList>
            <person name="Goeker M."/>
        </authorList>
    </citation>
    <scope>NUCLEOTIDE SEQUENCE [LARGE SCALE GENOMIC DNA]</scope>
    <source>
        <strain evidence="2 3">DSM 43146</strain>
    </source>
</reference>
<evidence type="ECO:0000259" key="1">
    <source>
        <dbReference type="Pfam" id="PF11716"/>
    </source>
</evidence>
<evidence type="ECO:0000313" key="2">
    <source>
        <dbReference type="EMBL" id="PRX22838.1"/>
    </source>
</evidence>
<dbReference type="InterPro" id="IPR024344">
    <property type="entry name" value="MDMPI_metal-binding"/>
</dbReference>
<dbReference type="Gene3D" id="1.20.120.450">
    <property type="entry name" value="dinb family like domain"/>
    <property type="match status" value="1"/>
</dbReference>
<dbReference type="NCBIfam" id="TIGR03083">
    <property type="entry name" value="maleylpyruvate isomerase family mycothiol-dependent enzyme"/>
    <property type="match status" value="1"/>
</dbReference>
<dbReference type="RefSeq" id="WP_106317807.1">
    <property type="nucleotide sequence ID" value="NZ_BOMO01000021.1"/>
</dbReference>
<dbReference type="Pfam" id="PF11716">
    <property type="entry name" value="MDMPI_N"/>
    <property type="match status" value="1"/>
</dbReference>
<keyword evidence="3" id="KW-1185">Reference proteome</keyword>
<name>A0A2T0KHE1_9ACTN</name>
<dbReference type="OrthoDB" id="113180at2"/>
<feature type="domain" description="Mycothiol-dependent maleylpyruvate isomerase metal-binding" evidence="1">
    <location>
        <begin position="10"/>
        <end position="143"/>
    </location>
</feature>
<dbReference type="InterPro" id="IPR034660">
    <property type="entry name" value="DinB/YfiT-like"/>
</dbReference>
<dbReference type="Proteomes" id="UP000239415">
    <property type="component" value="Unassembled WGS sequence"/>
</dbReference>
<dbReference type="EMBL" id="PVMZ01000004">
    <property type="protein sequence ID" value="PRX22838.1"/>
    <property type="molecule type" value="Genomic_DNA"/>
</dbReference>
<dbReference type="AlphaFoldDB" id="A0A2T0KHE1"/>
<comment type="caution">
    <text evidence="2">The sequence shown here is derived from an EMBL/GenBank/DDBJ whole genome shotgun (WGS) entry which is preliminary data.</text>
</comment>
<organism evidence="2 3">
    <name type="scientific">Actinoplanes italicus</name>
    <dbReference type="NCBI Taxonomy" id="113567"/>
    <lineage>
        <taxon>Bacteria</taxon>
        <taxon>Bacillati</taxon>
        <taxon>Actinomycetota</taxon>
        <taxon>Actinomycetes</taxon>
        <taxon>Micromonosporales</taxon>
        <taxon>Micromonosporaceae</taxon>
        <taxon>Actinoplanes</taxon>
    </lineage>
</organism>
<evidence type="ECO:0000313" key="3">
    <source>
        <dbReference type="Proteomes" id="UP000239415"/>
    </source>
</evidence>
<protein>
    <submittedName>
        <fullName evidence="2">Uncharacterized protein (TIGR03084 family)</fullName>
    </submittedName>
</protein>
<sequence length="247" mass="26573">MTATDVLDDLEAEQDQLEAVLSRLTPHDWRTPSAAAGWTVADVVLHLAQTEEAVPVAVDGRPDAIRWHELGDTVDAAMDALVEAERADGDVILRRWRSSRRASVAALRAADPRVPVQWVATPLKPLSLATTRLAEHWAHALDITVPLGLDYPDTARLRHVAWLGHATLPYAFRLAGLPPAPIRCDLVAPDGSAWQLGDPDAESVISGPAGDFCRVGAQRLPVAEADLKASGPHAATALKLLRNYALT</sequence>
<dbReference type="InterPro" id="IPR017517">
    <property type="entry name" value="Maleyloyr_isom"/>
</dbReference>
<dbReference type="SUPFAM" id="SSF109854">
    <property type="entry name" value="DinB/YfiT-like putative metalloenzymes"/>
    <property type="match status" value="1"/>
</dbReference>
<dbReference type="GO" id="GO:0046872">
    <property type="term" value="F:metal ion binding"/>
    <property type="evidence" value="ECO:0007669"/>
    <property type="project" value="InterPro"/>
</dbReference>